<proteinExistence type="predicted"/>
<dbReference type="Proteomes" id="UP000031366">
    <property type="component" value="Unassembled WGS sequence"/>
</dbReference>
<dbReference type="AlphaFoldDB" id="A0A0C1U2Z9"/>
<accession>A0A0C1U2Z9</accession>
<dbReference type="Gene3D" id="3.90.1140.10">
    <property type="entry name" value="Cyclic phosphodiesterase"/>
    <property type="match status" value="1"/>
</dbReference>
<dbReference type="SUPFAM" id="SSF55144">
    <property type="entry name" value="LigT-like"/>
    <property type="match status" value="1"/>
</dbReference>
<name>A0A0C1U2Z9_9CLOT</name>
<protein>
    <submittedName>
        <fullName evidence="1">2'-5' RNA ligase superfamily protein</fullName>
    </submittedName>
</protein>
<comment type="caution">
    <text evidence="1">The sequence shown here is derived from an EMBL/GenBank/DDBJ whole genome shotgun (WGS) entry which is preliminary data.</text>
</comment>
<dbReference type="STRING" id="29341.RSJ17_01915"/>
<dbReference type="GO" id="GO:0016874">
    <property type="term" value="F:ligase activity"/>
    <property type="evidence" value="ECO:0007669"/>
    <property type="project" value="UniProtKB-KW"/>
</dbReference>
<sequence length="183" mass="21747">MIYYLVALLDDSSYKYIEEIQKEICYNYKLFDKDDKLPKLHITIEVIHDPDMDMLIKSLKNVLTKYSSFEAKSDGVICFDPPYKSVNLKIRDYGRILKLSKDINHILKKEKFNVRENIENYDLHISLANSYFSNKQWSDFEYASACSFAKNNDKDFIIKINELQLWKPVNDENEMIIFKFPLT</sequence>
<dbReference type="Pfam" id="PF13563">
    <property type="entry name" value="2_5_RNA_ligase2"/>
    <property type="match status" value="1"/>
</dbReference>
<dbReference type="RefSeq" id="WP_039634564.1">
    <property type="nucleotide sequence ID" value="NZ_AYSO01000018.1"/>
</dbReference>
<reference evidence="1 2" key="1">
    <citation type="journal article" date="2015" name="Infect. Genet. Evol.">
        <title>Genomic sequences of six botulinum neurotoxin-producing strains representing three clostridial species illustrate the mobility and diversity of botulinum neurotoxin genes.</title>
        <authorList>
            <person name="Smith T.J."/>
            <person name="Hill K.K."/>
            <person name="Xie G."/>
            <person name="Foley B.T."/>
            <person name="Williamson C.H."/>
            <person name="Foster J.T."/>
            <person name="Johnson S.L."/>
            <person name="Chertkov O."/>
            <person name="Teshima H."/>
            <person name="Gibbons H.S."/>
            <person name="Johnsky L.A."/>
            <person name="Karavis M.A."/>
            <person name="Smith L.A."/>
        </authorList>
    </citation>
    <scope>NUCLEOTIDE SEQUENCE [LARGE SCALE GENOMIC DNA]</scope>
    <source>
        <strain evidence="1 2">CDC 2741</strain>
    </source>
</reference>
<evidence type="ECO:0000313" key="2">
    <source>
        <dbReference type="Proteomes" id="UP000031366"/>
    </source>
</evidence>
<organism evidence="1 2">
    <name type="scientific">Clostridium argentinense CDC 2741</name>
    <dbReference type="NCBI Taxonomy" id="1418104"/>
    <lineage>
        <taxon>Bacteria</taxon>
        <taxon>Bacillati</taxon>
        <taxon>Bacillota</taxon>
        <taxon>Clostridia</taxon>
        <taxon>Eubacteriales</taxon>
        <taxon>Clostridiaceae</taxon>
        <taxon>Clostridium</taxon>
    </lineage>
</organism>
<dbReference type="OrthoDB" id="2112057at2"/>
<keyword evidence="1" id="KW-0436">Ligase</keyword>
<gene>
    <name evidence="1" type="ORF">U732_2298</name>
</gene>
<dbReference type="InterPro" id="IPR009097">
    <property type="entry name" value="Cyclic_Pdiesterase"/>
</dbReference>
<dbReference type="EMBL" id="AYSO01000018">
    <property type="protein sequence ID" value="KIE45863.1"/>
    <property type="molecule type" value="Genomic_DNA"/>
</dbReference>
<evidence type="ECO:0000313" key="1">
    <source>
        <dbReference type="EMBL" id="KIE45863.1"/>
    </source>
</evidence>
<keyword evidence="2" id="KW-1185">Reference proteome</keyword>